<dbReference type="RefSeq" id="WP_337711701.1">
    <property type="nucleotide sequence ID" value="NZ_JBBEGL010000001.1"/>
</dbReference>
<dbReference type="Gene3D" id="1.25.40.10">
    <property type="entry name" value="Tetratricopeptide repeat domain"/>
    <property type="match status" value="2"/>
</dbReference>
<dbReference type="InterPro" id="IPR011990">
    <property type="entry name" value="TPR-like_helical_dom_sf"/>
</dbReference>
<proteinExistence type="predicted"/>
<dbReference type="EMBL" id="JBBEGL010000001">
    <property type="protein sequence ID" value="MEJ2885208.1"/>
    <property type="molecule type" value="Genomic_DNA"/>
</dbReference>
<dbReference type="Proteomes" id="UP001370100">
    <property type="component" value="Unassembled WGS sequence"/>
</dbReference>
<protein>
    <recommendedName>
        <fullName evidence="3">CHAT domain-containing protein</fullName>
    </recommendedName>
</protein>
<sequence>MENVPIRGAATVAAEVARVREHWAADALYEAWGAAHDRARVRALLGGLNEPGPIALRCRLRHLLDPGRPGIGEGALAVERARWDTILELETRGDVLLRMGPEHASQARAAFDELAGRELTPSHRVVTVNALLGLAEIARQVDDAGSCADLLERAAALADIDGYRFGRVRALVSLGYVEIVTLSSATAAAERFTEAAGLAEQIGDRLYRANAELGLAECRQRLRDLDAARGHAERALTVFTALRSPGGIGNAASKLGEIRLLLGDRAGARGALEKAAEAFDADEVGLGRIGTLDLLGDLALADRDVSAAVRHHQEAFRLSDEVRFPRGRANALAGLAQAARVVGTWPEARTLGESALSAFRELGDPLGEANALEGLARCALEQDDLAAAVDARFTAVRTIEAMRADLERHDLQAEYRARFEPTYQRAARTALDADDPVALLWLLECLAGRRLAGLIERGAADLGAGPAELLGQLTARADRSWREPPVDPWLDRRTRTVRKVGALAIAGTTAEPAAVALEDLIANLYLPPPASVAPLIEPLPAGCHLLVVEIGLTDRAQWVYRDGEGALTCGERDLGPLGALLDLLEGPEAAGLFLADLAPLAELVPVALSCVLAASEGHRLLVVPVGRARSVPWTAVPVASSVLGERAQVAVCPSLTVQRALQERQRSRVRPAQPVVALWRHPELRNHRLDGFDGEPTLVVDHLTDAAAVRAELDHATADLLVVAVHGRPLPGGGHYLDLDGDAVLAQADCIAVRPPRRVALVSCWGGYTPGAGPDADPVSIAALLLAAGSDEVLATTAQLGDSAHATRFVEMTLHAMFTGDAPAALSRSVRRLLGHPDVRRQPVRHWAPLQIFGTFFDGGSRD</sequence>
<reference evidence="1 2" key="1">
    <citation type="submission" date="2024-03" db="EMBL/GenBank/DDBJ databases">
        <title>Actinomycetospora sp. OC33-EN06, a novel actinomycete isolated from wild orchid (Aerides multiflora).</title>
        <authorList>
            <person name="Suriyachadkun C."/>
        </authorList>
    </citation>
    <scope>NUCLEOTIDE SEQUENCE [LARGE SCALE GENOMIC DNA]</scope>
    <source>
        <strain evidence="1 2">OC33-EN06</strain>
    </source>
</reference>
<evidence type="ECO:0000313" key="1">
    <source>
        <dbReference type="EMBL" id="MEJ2885208.1"/>
    </source>
</evidence>
<comment type="caution">
    <text evidence="1">The sequence shown here is derived from an EMBL/GenBank/DDBJ whole genome shotgun (WGS) entry which is preliminary data.</text>
</comment>
<dbReference type="PANTHER" id="PTHR47691">
    <property type="entry name" value="REGULATOR-RELATED"/>
    <property type="match status" value="1"/>
</dbReference>
<evidence type="ECO:0008006" key="3">
    <source>
        <dbReference type="Google" id="ProtNLM"/>
    </source>
</evidence>
<dbReference type="SUPFAM" id="SSF48452">
    <property type="entry name" value="TPR-like"/>
    <property type="match status" value="2"/>
</dbReference>
<keyword evidence="2" id="KW-1185">Reference proteome</keyword>
<organism evidence="1 2">
    <name type="scientific">Actinomycetospora aeridis</name>
    <dbReference type="NCBI Taxonomy" id="3129231"/>
    <lineage>
        <taxon>Bacteria</taxon>
        <taxon>Bacillati</taxon>
        <taxon>Actinomycetota</taxon>
        <taxon>Actinomycetes</taxon>
        <taxon>Pseudonocardiales</taxon>
        <taxon>Pseudonocardiaceae</taxon>
        <taxon>Actinomycetospora</taxon>
    </lineage>
</organism>
<accession>A0ABU8MYZ5</accession>
<name>A0ABU8MYZ5_9PSEU</name>
<evidence type="ECO:0000313" key="2">
    <source>
        <dbReference type="Proteomes" id="UP001370100"/>
    </source>
</evidence>
<gene>
    <name evidence="1" type="ORF">WCD41_02000</name>
</gene>
<dbReference type="PANTHER" id="PTHR47691:SF3">
    <property type="entry name" value="HTH-TYPE TRANSCRIPTIONAL REGULATOR RV0890C-RELATED"/>
    <property type="match status" value="1"/>
</dbReference>